<gene>
    <name evidence="1" type="ORF">QRD02_08010</name>
</gene>
<dbReference type="Proteomes" id="UP001244787">
    <property type="component" value="Unassembled WGS sequence"/>
</dbReference>
<name>A0ABT8DMF7_9FLAO</name>
<proteinExistence type="predicted"/>
<accession>A0ABT8DMF7</accession>
<sequence length="146" mass="17065">MKSLLEAEPLAEIKTRLNALTPISERKWGKMEVAQMLHHCQHPLNVSLGKGNVKKQFFPLAFLFKPLLYNDKPWKQGLPTSKSFKVTDSKDFEVEKATLGQLIDEFHTKKNETHWNPHPLFGKFTPQQWGQMQYKHLDHHFQQFGV</sequence>
<dbReference type="RefSeq" id="WP_290254412.1">
    <property type="nucleotide sequence ID" value="NZ_JAUGQQ010000004.1"/>
</dbReference>
<organism evidence="1 2">
    <name type="scientific">Aequorivita aurantiaca</name>
    <dbReference type="NCBI Taxonomy" id="3053356"/>
    <lineage>
        <taxon>Bacteria</taxon>
        <taxon>Pseudomonadati</taxon>
        <taxon>Bacteroidota</taxon>
        <taxon>Flavobacteriia</taxon>
        <taxon>Flavobacteriales</taxon>
        <taxon>Flavobacteriaceae</taxon>
        <taxon>Aequorivita</taxon>
    </lineage>
</organism>
<evidence type="ECO:0000313" key="2">
    <source>
        <dbReference type="Proteomes" id="UP001244787"/>
    </source>
</evidence>
<dbReference type="InterPro" id="IPR011463">
    <property type="entry name" value="DUF1569"/>
</dbReference>
<dbReference type="InterPro" id="IPR034660">
    <property type="entry name" value="DinB/YfiT-like"/>
</dbReference>
<dbReference type="Gene3D" id="1.20.120.450">
    <property type="entry name" value="dinb family like domain"/>
    <property type="match status" value="1"/>
</dbReference>
<reference evidence="1 2" key="1">
    <citation type="submission" date="2023-06" db="EMBL/GenBank/DDBJ databases">
        <authorList>
            <person name="Ye Y.-Q."/>
            <person name="Du Z.-J."/>
        </authorList>
    </citation>
    <scope>NUCLEOTIDE SEQUENCE [LARGE SCALE GENOMIC DNA]</scope>
    <source>
        <strain evidence="1 2">SDUM287046</strain>
    </source>
</reference>
<dbReference type="EMBL" id="JAUGQQ010000004">
    <property type="protein sequence ID" value="MDN3724325.1"/>
    <property type="molecule type" value="Genomic_DNA"/>
</dbReference>
<comment type="caution">
    <text evidence="1">The sequence shown here is derived from an EMBL/GenBank/DDBJ whole genome shotgun (WGS) entry which is preliminary data.</text>
</comment>
<protein>
    <submittedName>
        <fullName evidence="1">DUF1569 domain-containing protein</fullName>
    </submittedName>
</protein>
<evidence type="ECO:0000313" key="1">
    <source>
        <dbReference type="EMBL" id="MDN3724325.1"/>
    </source>
</evidence>
<dbReference type="Pfam" id="PF07606">
    <property type="entry name" value="DUF1569"/>
    <property type="match status" value="1"/>
</dbReference>
<keyword evidence="2" id="KW-1185">Reference proteome</keyword>